<dbReference type="EMBL" id="JBBPBM010000069">
    <property type="protein sequence ID" value="KAK8513539.1"/>
    <property type="molecule type" value="Genomic_DNA"/>
</dbReference>
<evidence type="ECO:0000256" key="2">
    <source>
        <dbReference type="SAM" id="MobiDB-lite"/>
    </source>
</evidence>
<evidence type="ECO:0000313" key="4">
    <source>
        <dbReference type="Proteomes" id="UP001472677"/>
    </source>
</evidence>
<accession>A0ABR2C2D8</accession>
<evidence type="ECO:0000313" key="3">
    <source>
        <dbReference type="EMBL" id="KAK8513539.1"/>
    </source>
</evidence>
<gene>
    <name evidence="3" type="ORF">V6N12_052721</name>
</gene>
<organism evidence="3 4">
    <name type="scientific">Hibiscus sabdariffa</name>
    <name type="common">roselle</name>
    <dbReference type="NCBI Taxonomy" id="183260"/>
    <lineage>
        <taxon>Eukaryota</taxon>
        <taxon>Viridiplantae</taxon>
        <taxon>Streptophyta</taxon>
        <taxon>Embryophyta</taxon>
        <taxon>Tracheophyta</taxon>
        <taxon>Spermatophyta</taxon>
        <taxon>Magnoliopsida</taxon>
        <taxon>eudicotyledons</taxon>
        <taxon>Gunneridae</taxon>
        <taxon>Pentapetalae</taxon>
        <taxon>rosids</taxon>
        <taxon>malvids</taxon>
        <taxon>Malvales</taxon>
        <taxon>Malvaceae</taxon>
        <taxon>Malvoideae</taxon>
        <taxon>Hibiscus</taxon>
    </lineage>
</organism>
<feature type="coiled-coil region" evidence="1">
    <location>
        <begin position="138"/>
        <end position="186"/>
    </location>
</feature>
<keyword evidence="1" id="KW-0175">Coiled coil</keyword>
<sequence>MMTMTVKDEWVRTAMTDDNVVVELLVRLKQARTSPPAPKPVVAGLKWGIRQPRSKALSMGCDAKRDGDFNVSNRRSPTTPLSWSGGGGSASPSTADGFEETSKQVSRFPPAAPSRSKGTAANETTSTTTKRSRRKKTFAELKEEENLLLKERVSLKKEMASMRATCKEQRARNENLKRIKLDLNLQLAKNEAGGVPSTVGYGPSPSHSLDDRKPPLDSCNLATLEKAEEAERLQKRLCRVLQKSKPVAGKDSCHGAGFHIPPIFLGNMGEEFQEGLILLVYNLHDCSCLVFASSYSVAFVSDLPLTVSKGASLEYDRMQFGSFGLRRFKRTIYGLQLCIIKSPAAVGELRVGEAHLSMTLDTPSACFNLGPLVVPIRLLSTTVSRVDVVVVVPPEAEIVSAQFIHLHSLCPKGPHSLT</sequence>
<name>A0ABR2C2D8_9ROSI</name>
<dbReference type="PANTHER" id="PTHR35099:SF2">
    <property type="entry name" value="OS02G0182700 PROTEIN"/>
    <property type="match status" value="1"/>
</dbReference>
<evidence type="ECO:0000256" key="1">
    <source>
        <dbReference type="SAM" id="Coils"/>
    </source>
</evidence>
<comment type="caution">
    <text evidence="3">The sequence shown here is derived from an EMBL/GenBank/DDBJ whole genome shotgun (WGS) entry which is preliminary data.</text>
</comment>
<protein>
    <submittedName>
        <fullName evidence="3">Uncharacterized protein</fullName>
    </submittedName>
</protein>
<feature type="region of interest" description="Disordered" evidence="2">
    <location>
        <begin position="194"/>
        <end position="215"/>
    </location>
</feature>
<keyword evidence="4" id="KW-1185">Reference proteome</keyword>
<proteinExistence type="predicted"/>
<dbReference type="PANTHER" id="PTHR35099">
    <property type="entry name" value="OS02G0182700 PROTEIN"/>
    <property type="match status" value="1"/>
</dbReference>
<feature type="compositionally biased region" description="Polar residues" evidence="2">
    <location>
        <begin position="70"/>
        <end position="81"/>
    </location>
</feature>
<dbReference type="Proteomes" id="UP001472677">
    <property type="component" value="Unassembled WGS sequence"/>
</dbReference>
<feature type="region of interest" description="Disordered" evidence="2">
    <location>
        <begin position="53"/>
        <end position="136"/>
    </location>
</feature>
<reference evidence="3 4" key="1">
    <citation type="journal article" date="2024" name="G3 (Bethesda)">
        <title>Genome assembly of Hibiscus sabdariffa L. provides insights into metabolisms of medicinal natural products.</title>
        <authorList>
            <person name="Kim T."/>
        </authorList>
    </citation>
    <scope>NUCLEOTIDE SEQUENCE [LARGE SCALE GENOMIC DNA]</scope>
    <source>
        <strain evidence="3">TK-2024</strain>
        <tissue evidence="3">Old leaves</tissue>
    </source>
</reference>